<dbReference type="Proteomes" id="UP000002429">
    <property type="component" value="Chromosome"/>
</dbReference>
<protein>
    <submittedName>
        <fullName evidence="1">Uncharacterized protein</fullName>
    </submittedName>
</protein>
<name>D3DXW9_CUPMC</name>
<evidence type="ECO:0000313" key="1">
    <source>
        <dbReference type="EMBL" id="ADC45139.1"/>
    </source>
</evidence>
<gene>
    <name evidence="1" type="ordered locus">Rmet_6532</name>
</gene>
<organism evidence="1 2">
    <name type="scientific">Cupriavidus metallidurans (strain ATCC 43123 / DSM 2839 / NBRC 102507 / CH34)</name>
    <name type="common">Ralstonia metallidurans</name>
    <dbReference type="NCBI Taxonomy" id="266264"/>
    <lineage>
        <taxon>Bacteria</taxon>
        <taxon>Pseudomonadati</taxon>
        <taxon>Pseudomonadota</taxon>
        <taxon>Betaproteobacteria</taxon>
        <taxon>Burkholderiales</taxon>
        <taxon>Burkholderiaceae</taxon>
        <taxon>Cupriavidus</taxon>
    </lineage>
</organism>
<dbReference type="EMBL" id="CP000352">
    <property type="protein sequence ID" value="ADC45139.1"/>
    <property type="molecule type" value="Genomic_DNA"/>
</dbReference>
<keyword evidence="2" id="KW-1185">Reference proteome</keyword>
<reference evidence="2" key="1">
    <citation type="journal article" date="2010" name="PLoS ONE">
        <title>The complete genome sequence of Cupriavidus metallidurans strain CH34, a master survivalist in harsh and anthropogenic environments.</title>
        <authorList>
            <person name="Janssen P.J."/>
            <person name="Van Houdt R."/>
            <person name="Moors H."/>
            <person name="Monsieurs P."/>
            <person name="Morin N."/>
            <person name="Michaux A."/>
            <person name="Benotmane M.A."/>
            <person name="Leys N."/>
            <person name="Vallaeys T."/>
            <person name="Lapidus A."/>
            <person name="Monchy S."/>
            <person name="Medigue C."/>
            <person name="Taghavi S."/>
            <person name="McCorkle S."/>
            <person name="Dunn J."/>
            <person name="van der Lelie D."/>
            <person name="Mergeay M."/>
        </authorList>
    </citation>
    <scope>NUCLEOTIDE SEQUENCE [LARGE SCALE GENOMIC DNA]</scope>
    <source>
        <strain evidence="2">ATCC 43123 / DSM 2839 / NBRC 102507 / CH34</strain>
    </source>
</reference>
<evidence type="ECO:0000313" key="2">
    <source>
        <dbReference type="Proteomes" id="UP000002429"/>
    </source>
</evidence>
<dbReference type="AlphaFoldDB" id="D3DXW9"/>
<accession>D3DXW9</accession>
<proteinExistence type="predicted"/>
<sequence>MPQLFMFGSFRMLAQTINVPRLSGHDWKADK</sequence>
<dbReference type="HOGENOM" id="CLU_3398084_0_0_4"/>
<dbReference type="KEGG" id="rme:Rmet_6532"/>